<dbReference type="EMBL" id="JBCEVZ010000014">
    <property type="protein sequence ID" value="MEL5994137.1"/>
    <property type="molecule type" value="Genomic_DNA"/>
</dbReference>
<gene>
    <name evidence="1" type="ORF">AAFH49_07950</name>
</gene>
<reference evidence="1 2" key="1">
    <citation type="journal article" date="2018" name="Arch. Microbiol.">
        <title>Hymenobacter segetis sp. nov., isolated from soil.</title>
        <authorList>
            <person name="Ten L.N."/>
            <person name="Lim S.J."/>
            <person name="Kim B.O."/>
            <person name="Kang I.K."/>
            <person name="Jung H.Y."/>
        </authorList>
    </citation>
    <scope>NUCLEOTIDE SEQUENCE [LARGE SCALE GENOMIC DNA]</scope>
    <source>
        <strain evidence="1 2">S7-3-11</strain>
    </source>
</reference>
<proteinExistence type="predicted"/>
<dbReference type="RefSeq" id="WP_342297151.1">
    <property type="nucleotide sequence ID" value="NZ_JBCEVZ010000014.1"/>
</dbReference>
<evidence type="ECO:0000313" key="1">
    <source>
        <dbReference type="EMBL" id="MEL5994137.1"/>
    </source>
</evidence>
<keyword evidence="2" id="KW-1185">Reference proteome</keyword>
<sequence>MLELLLVMVVSALLFSMAYAALRMVQRQQRAIERKSAALSQVSTWQTALAADFRAGTIVAVADDQVRCEREGRRVLYTFRDSVLVREQGEVIDTLPMTVRECTYYWQGQPRTSGFIDELAITAGTAARDTFYLQAAARYAAQEQVPSLPLTASPL</sequence>
<organism evidence="1 2">
    <name type="scientific">Hymenobacter segetis</name>
    <dbReference type="NCBI Taxonomy" id="2025509"/>
    <lineage>
        <taxon>Bacteria</taxon>
        <taxon>Pseudomonadati</taxon>
        <taxon>Bacteroidota</taxon>
        <taxon>Cytophagia</taxon>
        <taxon>Cytophagales</taxon>
        <taxon>Hymenobacteraceae</taxon>
        <taxon>Hymenobacter</taxon>
    </lineage>
</organism>
<dbReference type="Proteomes" id="UP001479606">
    <property type="component" value="Unassembled WGS sequence"/>
</dbReference>
<protein>
    <recommendedName>
        <fullName evidence="3">DUF4178 domain-containing protein</fullName>
    </recommendedName>
</protein>
<evidence type="ECO:0000313" key="2">
    <source>
        <dbReference type="Proteomes" id="UP001479606"/>
    </source>
</evidence>
<accession>A0ABU9LTW0</accession>
<name>A0ABU9LTW0_9BACT</name>
<evidence type="ECO:0008006" key="3">
    <source>
        <dbReference type="Google" id="ProtNLM"/>
    </source>
</evidence>
<comment type="caution">
    <text evidence="1">The sequence shown here is derived from an EMBL/GenBank/DDBJ whole genome shotgun (WGS) entry which is preliminary data.</text>
</comment>